<dbReference type="EMBL" id="CAJOBS010000635">
    <property type="protein sequence ID" value="CAF4615593.1"/>
    <property type="molecule type" value="Genomic_DNA"/>
</dbReference>
<dbReference type="Proteomes" id="UP000663865">
    <property type="component" value="Unassembled WGS sequence"/>
</dbReference>
<sequence length="194" mass="21668">MADSLIERAIEATRVVVSIIVFLGALGNGLNILILTSPASNHNTYSLFSCDGYPSDHSNVVCKMISYLLNLCPNISVYLIVFASVYQICCISSTVQQRSFSSVRLARFLTLALIVLLEYFFISIPITFDLRQENGLGCVPYPDTVFKQVLIVVEVVVFAIIAHCLMMFFGSLTIYNVNQLNVIPITTTHRRTDW</sequence>
<dbReference type="Proteomes" id="UP000663838">
    <property type="component" value="Unassembled WGS sequence"/>
</dbReference>
<comment type="caution">
    <text evidence="3">The sequence shown here is derived from an EMBL/GenBank/DDBJ whole genome shotgun (WGS) entry which is preliminary data.</text>
</comment>
<feature type="transmembrane region" description="Helical" evidence="1">
    <location>
        <begin position="148"/>
        <end position="169"/>
    </location>
</feature>
<feature type="transmembrane region" description="Helical" evidence="1">
    <location>
        <begin position="75"/>
        <end position="96"/>
    </location>
</feature>
<evidence type="ECO:0008006" key="5">
    <source>
        <dbReference type="Google" id="ProtNLM"/>
    </source>
</evidence>
<feature type="transmembrane region" description="Helical" evidence="1">
    <location>
        <begin position="108"/>
        <end position="128"/>
    </location>
</feature>
<evidence type="ECO:0000256" key="1">
    <source>
        <dbReference type="SAM" id="Phobius"/>
    </source>
</evidence>
<keyword evidence="1" id="KW-0812">Transmembrane</keyword>
<reference evidence="3" key="1">
    <citation type="submission" date="2021-02" db="EMBL/GenBank/DDBJ databases">
        <authorList>
            <person name="Nowell W R."/>
        </authorList>
    </citation>
    <scope>NUCLEOTIDE SEQUENCE</scope>
</reference>
<evidence type="ECO:0000313" key="2">
    <source>
        <dbReference type="EMBL" id="CAF3362567.1"/>
    </source>
</evidence>
<dbReference type="SUPFAM" id="SSF81321">
    <property type="entry name" value="Family A G protein-coupled receptor-like"/>
    <property type="match status" value="1"/>
</dbReference>
<dbReference type="EMBL" id="CAJNYV010000504">
    <property type="protein sequence ID" value="CAF3362567.1"/>
    <property type="molecule type" value="Genomic_DNA"/>
</dbReference>
<organism evidence="3 4">
    <name type="scientific">Rotaria socialis</name>
    <dbReference type="NCBI Taxonomy" id="392032"/>
    <lineage>
        <taxon>Eukaryota</taxon>
        <taxon>Metazoa</taxon>
        <taxon>Spiralia</taxon>
        <taxon>Gnathifera</taxon>
        <taxon>Rotifera</taxon>
        <taxon>Eurotatoria</taxon>
        <taxon>Bdelloidea</taxon>
        <taxon>Philodinida</taxon>
        <taxon>Philodinidae</taxon>
        <taxon>Rotaria</taxon>
    </lineage>
</organism>
<evidence type="ECO:0000313" key="3">
    <source>
        <dbReference type="EMBL" id="CAF4615593.1"/>
    </source>
</evidence>
<accession>A0A821D3E2</accession>
<feature type="transmembrane region" description="Helical" evidence="1">
    <location>
        <begin position="12"/>
        <end position="35"/>
    </location>
</feature>
<evidence type="ECO:0000313" key="4">
    <source>
        <dbReference type="Proteomes" id="UP000663838"/>
    </source>
</evidence>
<dbReference type="Gene3D" id="1.20.1070.10">
    <property type="entry name" value="Rhodopsin 7-helix transmembrane proteins"/>
    <property type="match status" value="1"/>
</dbReference>
<keyword evidence="1" id="KW-1133">Transmembrane helix</keyword>
<keyword evidence="1" id="KW-0472">Membrane</keyword>
<name>A0A821D3E2_9BILA</name>
<protein>
    <recommendedName>
        <fullName evidence="5">G-protein coupled receptors family 1 profile domain-containing protein</fullName>
    </recommendedName>
</protein>
<gene>
    <name evidence="2" type="ORF">KIK155_LOCUS4619</name>
    <name evidence="3" type="ORF">TOA249_LOCUS11604</name>
</gene>
<proteinExistence type="predicted"/>
<dbReference type="AlphaFoldDB" id="A0A821D3E2"/>